<gene>
    <name evidence="1" type="ORF">APLA_LOCUS6402</name>
</gene>
<dbReference type="EMBL" id="CADEBD010000294">
    <property type="protein sequence ID" value="CAB3234092.1"/>
    <property type="molecule type" value="Genomic_DNA"/>
</dbReference>
<reference evidence="1 2" key="1">
    <citation type="submission" date="2020-04" db="EMBL/GenBank/DDBJ databases">
        <authorList>
            <person name="Wallbank WR R."/>
            <person name="Pardo Diaz C."/>
            <person name="Kozak K."/>
            <person name="Martin S."/>
            <person name="Jiggins C."/>
            <person name="Moest M."/>
            <person name="Warren A I."/>
            <person name="Byers J.R.P. K."/>
            <person name="Montejo-Kovacevich G."/>
            <person name="Yen C E."/>
        </authorList>
    </citation>
    <scope>NUCLEOTIDE SEQUENCE [LARGE SCALE GENOMIC DNA]</scope>
</reference>
<organism evidence="1 2">
    <name type="scientific">Arctia plantaginis</name>
    <name type="common">Wood tiger moth</name>
    <name type="synonym">Phalaena plantaginis</name>
    <dbReference type="NCBI Taxonomy" id="874455"/>
    <lineage>
        <taxon>Eukaryota</taxon>
        <taxon>Metazoa</taxon>
        <taxon>Ecdysozoa</taxon>
        <taxon>Arthropoda</taxon>
        <taxon>Hexapoda</taxon>
        <taxon>Insecta</taxon>
        <taxon>Pterygota</taxon>
        <taxon>Neoptera</taxon>
        <taxon>Endopterygota</taxon>
        <taxon>Lepidoptera</taxon>
        <taxon>Glossata</taxon>
        <taxon>Ditrysia</taxon>
        <taxon>Noctuoidea</taxon>
        <taxon>Erebidae</taxon>
        <taxon>Arctiinae</taxon>
        <taxon>Arctia</taxon>
    </lineage>
</organism>
<evidence type="ECO:0000313" key="2">
    <source>
        <dbReference type="Proteomes" id="UP000494256"/>
    </source>
</evidence>
<evidence type="ECO:0000313" key="1">
    <source>
        <dbReference type="EMBL" id="CAB3234092.1"/>
    </source>
</evidence>
<dbReference type="Proteomes" id="UP000494256">
    <property type="component" value="Unassembled WGS sequence"/>
</dbReference>
<dbReference type="OrthoDB" id="7408914at2759"/>
<proteinExistence type="predicted"/>
<accession>A0A8S0ZNA2</accession>
<sequence>MMIYTVFMFQGFLIPLLINLRRVKVVILPQQKCLQMFNYNDKFLCIQQHPCKDDVGTVIECSGFARGMMISRLVDRPCGVGFLDLSKYSKFLMCGVDDSRDVVDHDPGMAMEFTSRAPAPTPVLMTVADNLDITE</sequence>
<comment type="caution">
    <text evidence="1">The sequence shown here is derived from an EMBL/GenBank/DDBJ whole genome shotgun (WGS) entry which is preliminary data.</text>
</comment>
<name>A0A8S0ZNA2_ARCPL</name>
<dbReference type="AlphaFoldDB" id="A0A8S0ZNA2"/>
<protein>
    <submittedName>
        <fullName evidence="1">Uncharacterized protein</fullName>
    </submittedName>
</protein>